<comment type="caution">
    <text evidence="2">The sequence shown here is derived from an EMBL/GenBank/DDBJ whole genome shotgun (WGS) entry which is preliminary data.</text>
</comment>
<dbReference type="Proteomes" id="UP000320674">
    <property type="component" value="Unassembled WGS sequence"/>
</dbReference>
<organism evidence="2 3">
    <name type="scientific">Microcystis viridis Mv_BB_P_19951000_S68D</name>
    <dbReference type="NCBI Taxonomy" id="2486270"/>
    <lineage>
        <taxon>Bacteria</taxon>
        <taxon>Bacillati</taxon>
        <taxon>Cyanobacteriota</taxon>
        <taxon>Cyanophyceae</taxon>
        <taxon>Oscillatoriophycideae</taxon>
        <taxon>Chroococcales</taxon>
        <taxon>Microcystaceae</taxon>
        <taxon>Microcystis</taxon>
    </lineage>
</organism>
<keyword evidence="1" id="KW-1133">Transmembrane helix</keyword>
<sequence>MTALDKYTKGLLAIVLTVIVGNAIYEFIIDEIVCAGNQQLQENLCELNKSSQMLDKLQGKTLTENPEARHACWCASRT</sequence>
<proteinExistence type="predicted"/>
<gene>
    <name evidence="2" type="ORF">EWV77_05680</name>
</gene>
<accession>A0A552I1W5</accession>
<name>A0A552I1W5_MICVR</name>
<evidence type="ECO:0000313" key="3">
    <source>
        <dbReference type="Proteomes" id="UP000320674"/>
    </source>
</evidence>
<keyword evidence="1" id="KW-0472">Membrane</keyword>
<reference evidence="2 3" key="1">
    <citation type="submission" date="2019-01" db="EMBL/GenBank/DDBJ databases">
        <title>Coherence of Microcystis species and biogeography revealed through population genomics.</title>
        <authorList>
            <person name="Perez-Carrascal O.M."/>
            <person name="Terrat Y."/>
            <person name="Giani A."/>
            <person name="Fortin N."/>
            <person name="Tromas N."/>
            <person name="Shapiro B.J."/>
        </authorList>
    </citation>
    <scope>NUCLEOTIDE SEQUENCE [LARGE SCALE GENOMIC DNA]</scope>
    <source>
        <strain evidence="2">Mv_BB_P_19951000_S68D</strain>
    </source>
</reference>
<evidence type="ECO:0000256" key="1">
    <source>
        <dbReference type="SAM" id="Phobius"/>
    </source>
</evidence>
<dbReference type="EMBL" id="SFAZ01000081">
    <property type="protein sequence ID" value="TRU77469.1"/>
    <property type="molecule type" value="Genomic_DNA"/>
</dbReference>
<keyword evidence="1" id="KW-0812">Transmembrane</keyword>
<protein>
    <submittedName>
        <fullName evidence="2">Uncharacterized protein</fullName>
    </submittedName>
</protein>
<evidence type="ECO:0000313" key="2">
    <source>
        <dbReference type="EMBL" id="TRU77469.1"/>
    </source>
</evidence>
<dbReference type="AlphaFoldDB" id="A0A552I1W5"/>
<feature type="transmembrane region" description="Helical" evidence="1">
    <location>
        <begin position="12"/>
        <end position="29"/>
    </location>
</feature>